<dbReference type="AlphaFoldDB" id="A0A4Z2EFZ4"/>
<keyword evidence="2" id="KW-1185">Reference proteome</keyword>
<evidence type="ECO:0000313" key="1">
    <source>
        <dbReference type="EMBL" id="TNN27867.1"/>
    </source>
</evidence>
<sequence length="77" mass="8608">MQTVPSDTNHGDHESHPTFWIVSQTVADDFISGQTADRRDQRCNDVPIGRADISLTKEKKTVKPPLGVYVYVHVGML</sequence>
<name>A0A4Z2EFZ4_9TELE</name>
<reference evidence="1 2" key="1">
    <citation type="submission" date="2019-03" db="EMBL/GenBank/DDBJ databases">
        <title>First draft genome of Liparis tanakae, snailfish: a comprehensive survey of snailfish specific genes.</title>
        <authorList>
            <person name="Kim W."/>
            <person name="Song I."/>
            <person name="Jeong J.-H."/>
            <person name="Kim D."/>
            <person name="Kim S."/>
            <person name="Ryu S."/>
            <person name="Song J.Y."/>
            <person name="Lee S.K."/>
        </authorList>
    </citation>
    <scope>NUCLEOTIDE SEQUENCE [LARGE SCALE GENOMIC DNA]</scope>
    <source>
        <tissue evidence="1">Muscle</tissue>
    </source>
</reference>
<comment type="caution">
    <text evidence="1">The sequence shown here is derived from an EMBL/GenBank/DDBJ whole genome shotgun (WGS) entry which is preliminary data.</text>
</comment>
<accession>A0A4Z2EFZ4</accession>
<dbReference type="Proteomes" id="UP000314294">
    <property type="component" value="Unassembled WGS sequence"/>
</dbReference>
<proteinExistence type="predicted"/>
<dbReference type="EMBL" id="SRLO01007628">
    <property type="protein sequence ID" value="TNN27867.1"/>
    <property type="molecule type" value="Genomic_DNA"/>
</dbReference>
<evidence type="ECO:0000313" key="2">
    <source>
        <dbReference type="Proteomes" id="UP000314294"/>
    </source>
</evidence>
<organism evidence="1 2">
    <name type="scientific">Liparis tanakae</name>
    <name type="common">Tanaka's snailfish</name>
    <dbReference type="NCBI Taxonomy" id="230148"/>
    <lineage>
        <taxon>Eukaryota</taxon>
        <taxon>Metazoa</taxon>
        <taxon>Chordata</taxon>
        <taxon>Craniata</taxon>
        <taxon>Vertebrata</taxon>
        <taxon>Euteleostomi</taxon>
        <taxon>Actinopterygii</taxon>
        <taxon>Neopterygii</taxon>
        <taxon>Teleostei</taxon>
        <taxon>Neoteleostei</taxon>
        <taxon>Acanthomorphata</taxon>
        <taxon>Eupercaria</taxon>
        <taxon>Perciformes</taxon>
        <taxon>Cottioidei</taxon>
        <taxon>Cottales</taxon>
        <taxon>Liparidae</taxon>
        <taxon>Liparis</taxon>
    </lineage>
</organism>
<gene>
    <name evidence="1" type="ORF">EYF80_061986</name>
</gene>
<protein>
    <submittedName>
        <fullName evidence="1">Uncharacterized protein</fullName>
    </submittedName>
</protein>